<organism evidence="1 2">
    <name type="scientific">Mycena rosella</name>
    <name type="common">Pink bonnet</name>
    <name type="synonym">Agaricus rosellus</name>
    <dbReference type="NCBI Taxonomy" id="1033263"/>
    <lineage>
        <taxon>Eukaryota</taxon>
        <taxon>Fungi</taxon>
        <taxon>Dikarya</taxon>
        <taxon>Basidiomycota</taxon>
        <taxon>Agaricomycotina</taxon>
        <taxon>Agaricomycetes</taxon>
        <taxon>Agaricomycetidae</taxon>
        <taxon>Agaricales</taxon>
        <taxon>Marasmiineae</taxon>
        <taxon>Mycenaceae</taxon>
        <taxon>Mycena</taxon>
    </lineage>
</organism>
<dbReference type="PANTHER" id="PTHR15175:SF0">
    <property type="entry name" value="SH3 DOMAIN-CONTAINING PROTEIN C23A1.17"/>
    <property type="match status" value="1"/>
</dbReference>
<dbReference type="SUPFAM" id="SSF48452">
    <property type="entry name" value="TPR-like"/>
    <property type="match status" value="1"/>
</dbReference>
<dbReference type="InterPro" id="IPR019734">
    <property type="entry name" value="TPR_rpt"/>
</dbReference>
<sequence>MLKALEDLDIHIAALKAYDDGDIDTALDLFARICDRSKILVNMALIYAARGDHEAALARLVAATELDSYLAVAYFQCGVSNFLLARYDQAYKDFEEASLYLRGKPEENYDRLGLDFRLFSTEILFNQGLSLLRLGRVEEGLADMEEAKRAEVPDGHGIVIDSAIRDRGEGHTVFRVVRLVLPDAVR</sequence>
<dbReference type="Proteomes" id="UP001221757">
    <property type="component" value="Unassembled WGS sequence"/>
</dbReference>
<dbReference type="AlphaFoldDB" id="A0AAD7GZU9"/>
<dbReference type="SMART" id="SM00028">
    <property type="entry name" value="TPR"/>
    <property type="match status" value="3"/>
</dbReference>
<dbReference type="EMBL" id="JARKIE010000003">
    <property type="protein sequence ID" value="KAJ7708971.1"/>
    <property type="molecule type" value="Genomic_DNA"/>
</dbReference>
<evidence type="ECO:0000313" key="1">
    <source>
        <dbReference type="EMBL" id="KAJ7708971.1"/>
    </source>
</evidence>
<accession>A0AAD7GZU9</accession>
<proteinExistence type="predicted"/>
<dbReference type="InterPro" id="IPR051864">
    <property type="entry name" value="NCF2_NOXA1"/>
</dbReference>
<evidence type="ECO:0000313" key="2">
    <source>
        <dbReference type="Proteomes" id="UP001221757"/>
    </source>
</evidence>
<name>A0AAD7GZU9_MYCRO</name>
<dbReference type="Gene3D" id="1.25.40.10">
    <property type="entry name" value="Tetratricopeptide repeat domain"/>
    <property type="match status" value="1"/>
</dbReference>
<reference evidence="1" key="1">
    <citation type="submission" date="2023-03" db="EMBL/GenBank/DDBJ databases">
        <title>Massive genome expansion in bonnet fungi (Mycena s.s.) driven by repeated elements and novel gene families across ecological guilds.</title>
        <authorList>
            <consortium name="Lawrence Berkeley National Laboratory"/>
            <person name="Harder C.B."/>
            <person name="Miyauchi S."/>
            <person name="Viragh M."/>
            <person name="Kuo A."/>
            <person name="Thoen E."/>
            <person name="Andreopoulos B."/>
            <person name="Lu D."/>
            <person name="Skrede I."/>
            <person name="Drula E."/>
            <person name="Henrissat B."/>
            <person name="Morin E."/>
            <person name="Kohler A."/>
            <person name="Barry K."/>
            <person name="LaButti K."/>
            <person name="Morin E."/>
            <person name="Salamov A."/>
            <person name="Lipzen A."/>
            <person name="Mereny Z."/>
            <person name="Hegedus B."/>
            <person name="Baldrian P."/>
            <person name="Stursova M."/>
            <person name="Weitz H."/>
            <person name="Taylor A."/>
            <person name="Grigoriev I.V."/>
            <person name="Nagy L.G."/>
            <person name="Martin F."/>
            <person name="Kauserud H."/>
        </authorList>
    </citation>
    <scope>NUCLEOTIDE SEQUENCE</scope>
    <source>
        <strain evidence="1">CBHHK067</strain>
    </source>
</reference>
<keyword evidence="2" id="KW-1185">Reference proteome</keyword>
<dbReference type="InterPro" id="IPR011990">
    <property type="entry name" value="TPR-like_helical_dom_sf"/>
</dbReference>
<dbReference type="PANTHER" id="PTHR15175">
    <property type="entry name" value="NEUTROPHIL CYTOSOLIC FACTOR 2, NEUTROPHIL NADPH OXIDASE FACTOR 2"/>
    <property type="match status" value="1"/>
</dbReference>
<gene>
    <name evidence="1" type="ORF">B0H17DRAFT_1031379</name>
</gene>
<evidence type="ECO:0008006" key="3">
    <source>
        <dbReference type="Google" id="ProtNLM"/>
    </source>
</evidence>
<comment type="caution">
    <text evidence="1">The sequence shown here is derived from an EMBL/GenBank/DDBJ whole genome shotgun (WGS) entry which is preliminary data.</text>
</comment>
<protein>
    <recommendedName>
        <fullName evidence="3">Tetratricopeptide repeat protein</fullName>
    </recommendedName>
</protein>